<sequence length="123" mass="14212">MSDSLPESREPQLTPDASDNQITESHKDWMLTQAYTRLQQRQYTDALVLLHGLKVLLPEDPEVYRMLSYALLMADKPEECLVMADRYLQCLPPHTDHQEINWIQGRAKVRMEKAQTSGPEDNS</sequence>
<dbReference type="OrthoDB" id="6197586at2"/>
<organism evidence="2 3">
    <name type="scientific">Parendozoicomonas haliclonae</name>
    <dbReference type="NCBI Taxonomy" id="1960125"/>
    <lineage>
        <taxon>Bacteria</taxon>
        <taxon>Pseudomonadati</taxon>
        <taxon>Pseudomonadota</taxon>
        <taxon>Gammaproteobacteria</taxon>
        <taxon>Oceanospirillales</taxon>
        <taxon>Endozoicomonadaceae</taxon>
        <taxon>Parendozoicomonas</taxon>
    </lineage>
</organism>
<evidence type="ECO:0008006" key="4">
    <source>
        <dbReference type="Google" id="ProtNLM"/>
    </source>
</evidence>
<feature type="region of interest" description="Disordered" evidence="1">
    <location>
        <begin position="1"/>
        <end position="25"/>
    </location>
</feature>
<name>A0A1X7AFU0_9GAMM</name>
<proteinExistence type="predicted"/>
<feature type="compositionally biased region" description="Basic and acidic residues" evidence="1">
    <location>
        <begin position="1"/>
        <end position="10"/>
    </location>
</feature>
<dbReference type="InterPro" id="IPR011990">
    <property type="entry name" value="TPR-like_helical_dom_sf"/>
</dbReference>
<evidence type="ECO:0000313" key="2">
    <source>
        <dbReference type="EMBL" id="SMA36257.1"/>
    </source>
</evidence>
<keyword evidence="3" id="KW-1185">Reference proteome</keyword>
<dbReference type="AlphaFoldDB" id="A0A1X7AFU0"/>
<protein>
    <recommendedName>
        <fullName evidence="4">Tetratricopeptide repeat protein</fullName>
    </recommendedName>
</protein>
<gene>
    <name evidence="2" type="ORF">EHSB41UT_00614</name>
</gene>
<accession>A0A1X7AFU0</accession>
<evidence type="ECO:0000256" key="1">
    <source>
        <dbReference type="SAM" id="MobiDB-lite"/>
    </source>
</evidence>
<evidence type="ECO:0000313" key="3">
    <source>
        <dbReference type="Proteomes" id="UP000196573"/>
    </source>
</evidence>
<dbReference type="Gene3D" id="1.25.40.10">
    <property type="entry name" value="Tetratricopeptide repeat domain"/>
    <property type="match status" value="1"/>
</dbReference>
<dbReference type="EMBL" id="FWPT01000001">
    <property type="protein sequence ID" value="SMA36257.1"/>
    <property type="molecule type" value="Genomic_DNA"/>
</dbReference>
<dbReference type="Proteomes" id="UP000196573">
    <property type="component" value="Unassembled WGS sequence"/>
</dbReference>
<dbReference type="RefSeq" id="WP_133060370.1">
    <property type="nucleotide sequence ID" value="NZ_CBCSCN010000004.1"/>
</dbReference>
<reference evidence="2 3" key="1">
    <citation type="submission" date="2017-03" db="EMBL/GenBank/DDBJ databases">
        <authorList>
            <person name="Afonso C.L."/>
            <person name="Miller P.J."/>
            <person name="Scott M.A."/>
            <person name="Spackman E."/>
            <person name="Goraichik I."/>
            <person name="Dimitrov K.M."/>
            <person name="Suarez D.L."/>
            <person name="Swayne D.E."/>
        </authorList>
    </citation>
    <scope>NUCLEOTIDE SEQUENCE [LARGE SCALE GENOMIC DNA]</scope>
    <source>
        <strain evidence="2">SB41UT1</strain>
    </source>
</reference>
<dbReference type="SUPFAM" id="SSF48452">
    <property type="entry name" value="TPR-like"/>
    <property type="match status" value="1"/>
</dbReference>